<dbReference type="Proteomes" id="UP000297555">
    <property type="component" value="Unassembled WGS sequence"/>
</dbReference>
<dbReference type="InterPro" id="IPR013325">
    <property type="entry name" value="RNA_pol_sigma_r2"/>
</dbReference>
<evidence type="ECO:0000313" key="5">
    <source>
        <dbReference type="Proteomes" id="UP000297555"/>
    </source>
</evidence>
<name>A0A345RPE8_9PSED</name>
<reference evidence="3 5" key="2">
    <citation type="submission" date="2019-03" db="EMBL/GenBank/DDBJ databases">
        <title>Draft genome sequence of humic substances-degrading Pseudomonas kribbensis CHA-19 from forest soil.</title>
        <authorList>
            <person name="Kim D."/>
        </authorList>
    </citation>
    <scope>NUCLEOTIDE SEQUENCE [LARGE SCALE GENOMIC DNA]</scope>
    <source>
        <strain evidence="3 5">CHA-19</strain>
    </source>
</reference>
<gene>
    <name evidence="2" type="ORF">DLD99_12005</name>
    <name evidence="3" type="ORF">E4J90_16365</name>
</gene>
<dbReference type="KEGG" id="pke:DLD99_12005"/>
<proteinExistence type="predicted"/>
<reference evidence="2 4" key="1">
    <citation type="submission" date="2018-05" db="EMBL/GenBank/DDBJ databases">
        <title>Complete genome sequence of Pseudomonas kribbensis 46-2(T).</title>
        <authorList>
            <person name="Jeong H."/>
            <person name="Lee S.-G."/>
            <person name="Rha E."/>
            <person name="Kim H."/>
        </authorList>
    </citation>
    <scope>NUCLEOTIDE SEQUENCE [LARGE SCALE GENOMIC DNA]</scope>
    <source>
        <strain evidence="2 4">46-2</strain>
    </source>
</reference>
<keyword evidence="4" id="KW-1185">Reference proteome</keyword>
<dbReference type="AlphaFoldDB" id="A0A345RPE8"/>
<feature type="region of interest" description="Disordered" evidence="1">
    <location>
        <begin position="112"/>
        <end position="141"/>
    </location>
</feature>
<dbReference type="EMBL" id="SPDQ01000017">
    <property type="protein sequence ID" value="TFH79394.1"/>
    <property type="molecule type" value="Genomic_DNA"/>
</dbReference>
<evidence type="ECO:0000256" key="1">
    <source>
        <dbReference type="SAM" id="MobiDB-lite"/>
    </source>
</evidence>
<dbReference type="GO" id="GO:0006352">
    <property type="term" value="P:DNA-templated transcription initiation"/>
    <property type="evidence" value="ECO:0007669"/>
    <property type="project" value="InterPro"/>
</dbReference>
<dbReference type="GO" id="GO:0003700">
    <property type="term" value="F:DNA-binding transcription factor activity"/>
    <property type="evidence" value="ECO:0007669"/>
    <property type="project" value="InterPro"/>
</dbReference>
<accession>A0A345RPE8</accession>
<dbReference type="OrthoDB" id="6882361at2"/>
<dbReference type="SUPFAM" id="SSF88946">
    <property type="entry name" value="Sigma2 domain of RNA polymerase sigma factors"/>
    <property type="match status" value="1"/>
</dbReference>
<evidence type="ECO:0000313" key="3">
    <source>
        <dbReference type="EMBL" id="TFH79394.1"/>
    </source>
</evidence>
<sequence>MAEGYRQHCLCEADRLGNDELYALVTGAVRHDRAESQQLFATVTPLLIAYFEGQVQAGRISREDTGRLVQQAFKTLYLEQARHDPGFPFRAWLIEIARSTLLDNLGHRGITAPDHPTPLAGASAAERHDTPRSACIDLSTQ</sequence>
<dbReference type="RefSeq" id="WP_085733942.1">
    <property type="nucleotide sequence ID" value="NZ_CP029608.1"/>
</dbReference>
<evidence type="ECO:0008006" key="6">
    <source>
        <dbReference type="Google" id="ProtNLM"/>
    </source>
</evidence>
<evidence type="ECO:0000313" key="2">
    <source>
        <dbReference type="EMBL" id="AXI61164.1"/>
    </source>
</evidence>
<evidence type="ECO:0000313" key="4">
    <source>
        <dbReference type="Proteomes" id="UP000253720"/>
    </source>
</evidence>
<organism evidence="2 4">
    <name type="scientific">Pseudomonas kribbensis</name>
    <dbReference type="NCBI Taxonomy" id="1628086"/>
    <lineage>
        <taxon>Bacteria</taxon>
        <taxon>Pseudomonadati</taxon>
        <taxon>Pseudomonadota</taxon>
        <taxon>Gammaproteobacteria</taxon>
        <taxon>Pseudomonadales</taxon>
        <taxon>Pseudomonadaceae</taxon>
        <taxon>Pseudomonas</taxon>
    </lineage>
</organism>
<dbReference type="Gene3D" id="1.10.1740.10">
    <property type="match status" value="1"/>
</dbReference>
<protein>
    <recommendedName>
        <fullName evidence="6">RNA polymerase sigma-70 region 2 domain-containing protein</fullName>
    </recommendedName>
</protein>
<dbReference type="Proteomes" id="UP000253720">
    <property type="component" value="Chromosome"/>
</dbReference>
<dbReference type="EMBL" id="CP029608">
    <property type="protein sequence ID" value="AXI61164.1"/>
    <property type="molecule type" value="Genomic_DNA"/>
</dbReference>